<proteinExistence type="inferred from homology"/>
<comment type="similarity">
    <text evidence="3">Belongs to the calcitonin family.</text>
</comment>
<evidence type="ECO:0000256" key="3">
    <source>
        <dbReference type="ARBA" id="ARBA00009222"/>
    </source>
</evidence>
<evidence type="ECO:0000256" key="5">
    <source>
        <dbReference type="ARBA" id="ARBA00022685"/>
    </source>
</evidence>
<dbReference type="PANTHER" id="PTHR10505:SF16">
    <property type="entry name" value="CALCITONIN"/>
    <property type="match status" value="1"/>
</dbReference>
<evidence type="ECO:0000256" key="8">
    <source>
        <dbReference type="PIRSR" id="PIRSR621116-50"/>
    </source>
</evidence>
<organism evidence="11 12">
    <name type="scientific">Conger conger</name>
    <name type="common">Conger eel</name>
    <name type="synonym">Muraena conger</name>
    <dbReference type="NCBI Taxonomy" id="82655"/>
    <lineage>
        <taxon>Eukaryota</taxon>
        <taxon>Metazoa</taxon>
        <taxon>Chordata</taxon>
        <taxon>Craniata</taxon>
        <taxon>Vertebrata</taxon>
        <taxon>Euteleostomi</taxon>
        <taxon>Actinopterygii</taxon>
        <taxon>Neopterygii</taxon>
        <taxon>Teleostei</taxon>
        <taxon>Anguilliformes</taxon>
        <taxon>Congridae</taxon>
        <taxon>Conger</taxon>
    </lineage>
</organism>
<dbReference type="GO" id="GO:0031716">
    <property type="term" value="F:calcitonin receptor binding"/>
    <property type="evidence" value="ECO:0007669"/>
    <property type="project" value="TreeGrafter"/>
</dbReference>
<comment type="subcellular location">
    <subcellularLocation>
        <location evidence="2">Secreted</location>
    </subcellularLocation>
</comment>
<dbReference type="Gene3D" id="1.10.1300.10">
    <property type="entry name" value="3'5'-cyclic nucleotide phosphodiesterase, catalytic domain"/>
    <property type="match status" value="1"/>
</dbReference>
<dbReference type="InterPro" id="IPR036971">
    <property type="entry name" value="PDEase_catalytic_dom_sf"/>
</dbReference>
<comment type="caution">
    <text evidence="11">The sequence shown here is derived from an EMBL/GenBank/DDBJ whole genome shotgun (WGS) entry which is preliminary data.</text>
</comment>
<feature type="disulfide bond" evidence="8">
    <location>
        <begin position="225"/>
        <end position="230"/>
    </location>
</feature>
<dbReference type="InterPro" id="IPR002073">
    <property type="entry name" value="PDEase_catalytic_dom"/>
</dbReference>
<dbReference type="EMBL" id="JAFJMO010000017">
    <property type="protein sequence ID" value="KAJ8252736.1"/>
    <property type="molecule type" value="Genomic_DNA"/>
</dbReference>
<dbReference type="PROSITE" id="PS00258">
    <property type="entry name" value="CALCITONIN"/>
    <property type="match status" value="1"/>
</dbReference>
<accession>A0A9Q1CYN3</accession>
<dbReference type="AlphaFoldDB" id="A0A9Q1CYN3"/>
<keyword evidence="12" id="KW-1185">Reference proteome</keyword>
<dbReference type="SMART" id="SM00113">
    <property type="entry name" value="CALCITONIN"/>
    <property type="match status" value="1"/>
</dbReference>
<dbReference type="Pfam" id="PF00214">
    <property type="entry name" value="Calc_CGRP_IAPP"/>
    <property type="match status" value="1"/>
</dbReference>
<dbReference type="SUPFAM" id="SSF109604">
    <property type="entry name" value="HD-domain/PDEase-like"/>
    <property type="match status" value="1"/>
</dbReference>
<dbReference type="GO" id="GO:0051480">
    <property type="term" value="P:regulation of cytosolic calcium ion concentration"/>
    <property type="evidence" value="ECO:0007669"/>
    <property type="project" value="TreeGrafter"/>
</dbReference>
<dbReference type="InterPro" id="IPR021116">
    <property type="entry name" value="Calcitonin/adrenomedullin"/>
</dbReference>
<keyword evidence="5" id="KW-0165">Cleavage on pair of basic residues</keyword>
<dbReference type="InterPro" id="IPR001693">
    <property type="entry name" value="Calcitonin_peptide-like"/>
</dbReference>
<evidence type="ECO:0000256" key="9">
    <source>
        <dbReference type="SAM" id="MobiDB-lite"/>
    </source>
</evidence>
<gene>
    <name evidence="11" type="ORF">COCON_G00220480</name>
</gene>
<keyword evidence="4" id="KW-0964">Secreted</keyword>
<evidence type="ECO:0000313" key="12">
    <source>
        <dbReference type="Proteomes" id="UP001152803"/>
    </source>
</evidence>
<evidence type="ECO:0000313" key="11">
    <source>
        <dbReference type="EMBL" id="KAJ8252736.1"/>
    </source>
</evidence>
<sequence>MQVREVGGAAAMEDHAPKVQTHLDSCPTPGGRGWGGSGTQPPQEQQCSERESGQDPLLLDPQALIEKMNRWNFQIFDLMDQTGGKTGHILSYVCIKLADINGPAKACDLHLRWTEGIINEFYEQLTNGSAAGYESEDFLLKVTMVMVKISAFLAAYALVTCQVYTSYASPVRPSVDRTDRITLSDYEARRLLNAIVKEFVQVTAEELAQQENEGNSSVSAQKRACNTATCVTHRLADFLSRTGGMGSSSFVPTNVGSKAFGRRKRQSGM</sequence>
<evidence type="ECO:0000256" key="7">
    <source>
        <dbReference type="ARBA" id="ARBA00023157"/>
    </source>
</evidence>
<comment type="function">
    <text evidence="1">Causes a rapid but short-lived drop in the level of calcium and phosphate in blood by promoting the incorporation of those ions in the bones.</text>
</comment>
<dbReference type="GO" id="GO:0005179">
    <property type="term" value="F:hormone activity"/>
    <property type="evidence" value="ECO:0007669"/>
    <property type="project" value="InterPro"/>
</dbReference>
<evidence type="ECO:0000256" key="2">
    <source>
        <dbReference type="ARBA" id="ARBA00004613"/>
    </source>
</evidence>
<protein>
    <recommendedName>
        <fullName evidence="10">Calcitonin peptide-like domain-containing protein</fullName>
    </recommendedName>
</protein>
<dbReference type="GO" id="GO:0007189">
    <property type="term" value="P:adenylate cyclase-activating G protein-coupled receptor signaling pathway"/>
    <property type="evidence" value="ECO:0007669"/>
    <property type="project" value="TreeGrafter"/>
</dbReference>
<dbReference type="GO" id="GO:0004114">
    <property type="term" value="F:3',5'-cyclic-nucleotide phosphodiesterase activity"/>
    <property type="evidence" value="ECO:0007669"/>
    <property type="project" value="InterPro"/>
</dbReference>
<dbReference type="InterPro" id="IPR015476">
    <property type="entry name" value="Calcitonin_gene-rel_peptide"/>
</dbReference>
<dbReference type="Proteomes" id="UP001152803">
    <property type="component" value="Unassembled WGS sequence"/>
</dbReference>
<dbReference type="Gene3D" id="6.10.250.2190">
    <property type="match status" value="1"/>
</dbReference>
<dbReference type="PRINTS" id="PR00817">
    <property type="entry name" value="CALCITONINB"/>
</dbReference>
<evidence type="ECO:0000259" key="10">
    <source>
        <dbReference type="SMART" id="SM00113"/>
    </source>
</evidence>
<keyword evidence="6" id="KW-0732">Signal</keyword>
<evidence type="ECO:0000256" key="6">
    <source>
        <dbReference type="ARBA" id="ARBA00022729"/>
    </source>
</evidence>
<dbReference type="PANTHER" id="PTHR10505">
    <property type="entry name" value="CALCITONIN-RELATED"/>
    <property type="match status" value="1"/>
</dbReference>
<dbReference type="OrthoDB" id="9929923at2759"/>
<dbReference type="Pfam" id="PF00233">
    <property type="entry name" value="PDEase_I"/>
    <property type="match status" value="1"/>
</dbReference>
<dbReference type="InterPro" id="IPR018360">
    <property type="entry name" value="Calcitonin_CS"/>
</dbReference>
<evidence type="ECO:0000256" key="1">
    <source>
        <dbReference type="ARBA" id="ARBA00003306"/>
    </source>
</evidence>
<feature type="region of interest" description="Disordered" evidence="9">
    <location>
        <begin position="1"/>
        <end position="54"/>
    </location>
</feature>
<reference evidence="11" key="1">
    <citation type="journal article" date="2023" name="Science">
        <title>Genome structures resolve the early diversification of teleost fishes.</title>
        <authorList>
            <person name="Parey E."/>
            <person name="Louis A."/>
            <person name="Montfort J."/>
            <person name="Bouchez O."/>
            <person name="Roques C."/>
            <person name="Iampietro C."/>
            <person name="Lluch J."/>
            <person name="Castinel A."/>
            <person name="Donnadieu C."/>
            <person name="Desvignes T."/>
            <person name="Floi Bucao C."/>
            <person name="Jouanno E."/>
            <person name="Wen M."/>
            <person name="Mejri S."/>
            <person name="Dirks R."/>
            <person name="Jansen H."/>
            <person name="Henkel C."/>
            <person name="Chen W.J."/>
            <person name="Zahm M."/>
            <person name="Cabau C."/>
            <person name="Klopp C."/>
            <person name="Thompson A.W."/>
            <person name="Robinson-Rechavi M."/>
            <person name="Braasch I."/>
            <person name="Lecointre G."/>
            <person name="Bobe J."/>
            <person name="Postlethwait J.H."/>
            <person name="Berthelot C."/>
            <person name="Roest Crollius H."/>
            <person name="Guiguen Y."/>
        </authorList>
    </citation>
    <scope>NUCLEOTIDE SEQUENCE</scope>
    <source>
        <strain evidence="11">Concon-B</strain>
    </source>
</reference>
<dbReference type="GO" id="GO:0005615">
    <property type="term" value="C:extracellular space"/>
    <property type="evidence" value="ECO:0007669"/>
    <property type="project" value="TreeGrafter"/>
</dbReference>
<feature type="domain" description="Calcitonin peptide-like" evidence="10">
    <location>
        <begin position="222"/>
        <end position="264"/>
    </location>
</feature>
<keyword evidence="7 8" id="KW-1015">Disulfide bond</keyword>
<dbReference type="InterPro" id="IPR021117">
    <property type="entry name" value="Calcitonin-like"/>
</dbReference>
<name>A0A9Q1CYN3_CONCO</name>
<evidence type="ECO:0000256" key="4">
    <source>
        <dbReference type="ARBA" id="ARBA00022525"/>
    </source>
</evidence>